<dbReference type="EMBL" id="PEXV01000019">
    <property type="protein sequence ID" value="PIS41912.1"/>
    <property type="molecule type" value="Genomic_DNA"/>
</dbReference>
<keyword evidence="1" id="KW-0732">Signal</keyword>
<sequence>MSTKKPYLVSLFVVGLVAMFVVGCDQHDATVNSEPVVFNDGTEIHDPPFDSLDPIDVVGISADSLNALARAQYLQDMQNGLVATKTTGWIFNINMPSSFSQIDPAWKYHSLGYNWDGRSTIGRYGCYLCSMAMVLVQLGCRGLTPPVLNDWSLHSQAHYAFSTVDNGDKIWLAHAVKYPATSRYYQPSISYDQIYPALRNGWPVIIKIPYGTGYHYMVIYAFDGYRYWVLDPLQPPAQNAIPLYGNVIQSILVGHSF</sequence>
<comment type="caution">
    <text evidence="3">The sequence shown here is derived from an EMBL/GenBank/DDBJ whole genome shotgun (WGS) entry which is preliminary data.</text>
</comment>
<accession>A0A2H0YVZ5</accession>
<dbReference type="Proteomes" id="UP000228711">
    <property type="component" value="Unassembled WGS sequence"/>
</dbReference>
<feature type="chain" id="PRO_5013641618" description="Peptidase C39-like domain-containing protein" evidence="1">
    <location>
        <begin position="24"/>
        <end position="257"/>
    </location>
</feature>
<dbReference type="InterPro" id="IPR039564">
    <property type="entry name" value="Peptidase_C39-like"/>
</dbReference>
<feature type="domain" description="Peptidase C39-like" evidence="2">
    <location>
        <begin position="116"/>
        <end position="232"/>
    </location>
</feature>
<name>A0A2H0YVZ5_9BACT</name>
<evidence type="ECO:0000313" key="4">
    <source>
        <dbReference type="Proteomes" id="UP000228711"/>
    </source>
</evidence>
<evidence type="ECO:0000256" key="1">
    <source>
        <dbReference type="SAM" id="SignalP"/>
    </source>
</evidence>
<reference evidence="4" key="1">
    <citation type="submission" date="2017-09" db="EMBL/GenBank/DDBJ databases">
        <title>Depth-based differentiation of microbial function through sediment-hosted aquifers and enrichment of novel symbionts in the deep terrestrial subsurface.</title>
        <authorList>
            <person name="Probst A.J."/>
            <person name="Ladd B."/>
            <person name="Jarett J.K."/>
            <person name="Geller-Mcgrath D.E."/>
            <person name="Sieber C.M.K."/>
            <person name="Emerson J.B."/>
            <person name="Anantharaman K."/>
            <person name="Thomas B.C."/>
            <person name="Malmstrom R."/>
            <person name="Stieglmeier M."/>
            <person name="Klingl A."/>
            <person name="Woyke T."/>
            <person name="Ryan C.M."/>
            <person name="Banfield J.F."/>
        </authorList>
    </citation>
    <scope>NUCLEOTIDE SEQUENCE [LARGE SCALE GENOMIC DNA]</scope>
</reference>
<protein>
    <recommendedName>
        <fullName evidence="2">Peptidase C39-like domain-containing protein</fullName>
    </recommendedName>
</protein>
<dbReference type="Pfam" id="PF13529">
    <property type="entry name" value="Peptidase_C39_2"/>
    <property type="match status" value="1"/>
</dbReference>
<dbReference type="AlphaFoldDB" id="A0A2H0YVZ5"/>
<feature type="signal peptide" evidence="1">
    <location>
        <begin position="1"/>
        <end position="23"/>
    </location>
</feature>
<organism evidence="3 4">
    <name type="scientific">Candidatus Kerfeldbacteria bacterium CG08_land_8_20_14_0_20_42_7</name>
    <dbReference type="NCBI Taxonomy" id="2014245"/>
    <lineage>
        <taxon>Bacteria</taxon>
        <taxon>Candidatus Kerfeldiibacteriota</taxon>
    </lineage>
</organism>
<proteinExistence type="predicted"/>
<evidence type="ECO:0000259" key="2">
    <source>
        <dbReference type="Pfam" id="PF13529"/>
    </source>
</evidence>
<gene>
    <name evidence="3" type="ORF">COT25_00545</name>
</gene>
<dbReference type="PROSITE" id="PS51257">
    <property type="entry name" value="PROKAR_LIPOPROTEIN"/>
    <property type="match status" value="1"/>
</dbReference>
<evidence type="ECO:0000313" key="3">
    <source>
        <dbReference type="EMBL" id="PIS41912.1"/>
    </source>
</evidence>